<gene>
    <name evidence="2" type="primary">cpdA_11</name>
    <name evidence="2" type="ORF">PAECIP111802_05736</name>
</gene>
<keyword evidence="3" id="KW-1185">Reference proteome</keyword>
<sequence length="107" mass="12135">MRLGLLHLSDIHMTLGDNSVISKYPNIIPAIQEYLFEVDAVYVIISGDSAYSGNEGEYEKVINMLKHIENQIVELKKFKPRFVVIPGNHDCDFKDTSLYAVRFAALC</sequence>
<dbReference type="Proteomes" id="UP000730618">
    <property type="component" value="Unassembled WGS sequence"/>
</dbReference>
<evidence type="ECO:0000259" key="1">
    <source>
        <dbReference type="Pfam" id="PF00149"/>
    </source>
</evidence>
<evidence type="ECO:0000313" key="2">
    <source>
        <dbReference type="EMBL" id="CAG7654316.1"/>
    </source>
</evidence>
<accession>A0ABM8VQK9</accession>
<dbReference type="RefSeq" id="WP_218101943.1">
    <property type="nucleotide sequence ID" value="NZ_CAJVCE010000022.1"/>
</dbReference>
<reference evidence="2 3" key="1">
    <citation type="submission" date="2021-06" db="EMBL/GenBank/DDBJ databases">
        <authorList>
            <person name="Criscuolo A."/>
        </authorList>
    </citation>
    <scope>NUCLEOTIDE SEQUENCE [LARGE SCALE GENOMIC DNA]</scope>
    <source>
        <strain evidence="3">CIP 111802</strain>
    </source>
</reference>
<comment type="caution">
    <text evidence="2">The sequence shown here is derived from an EMBL/GenBank/DDBJ whole genome shotgun (WGS) entry which is preliminary data.</text>
</comment>
<dbReference type="Pfam" id="PF00149">
    <property type="entry name" value="Metallophos"/>
    <property type="match status" value="1"/>
</dbReference>
<dbReference type="GO" id="GO:0004115">
    <property type="term" value="F:3',5'-cyclic-AMP phosphodiesterase activity"/>
    <property type="evidence" value="ECO:0007669"/>
    <property type="project" value="UniProtKB-EC"/>
</dbReference>
<dbReference type="EMBL" id="CAJVCE010000022">
    <property type="protein sequence ID" value="CAG7654316.1"/>
    <property type="molecule type" value="Genomic_DNA"/>
</dbReference>
<organism evidence="2 3">
    <name type="scientific">Paenibacillus allorhizosphaerae</name>
    <dbReference type="NCBI Taxonomy" id="2849866"/>
    <lineage>
        <taxon>Bacteria</taxon>
        <taxon>Bacillati</taxon>
        <taxon>Bacillota</taxon>
        <taxon>Bacilli</taxon>
        <taxon>Bacillales</taxon>
        <taxon>Paenibacillaceae</taxon>
        <taxon>Paenibacillus</taxon>
    </lineage>
</organism>
<feature type="domain" description="Calcineurin-like phosphoesterase" evidence="1">
    <location>
        <begin position="5"/>
        <end position="93"/>
    </location>
</feature>
<dbReference type="InterPro" id="IPR004843">
    <property type="entry name" value="Calcineurin-like_PHP"/>
</dbReference>
<proteinExistence type="predicted"/>
<evidence type="ECO:0000313" key="3">
    <source>
        <dbReference type="Proteomes" id="UP000730618"/>
    </source>
</evidence>
<keyword evidence="2" id="KW-0378">Hydrolase</keyword>
<protein>
    <submittedName>
        <fullName evidence="2">3',5'-cyclic adenosine monophosphate phosphodiesterase CpdA</fullName>
        <ecNumber evidence="2">3.1.4.53</ecNumber>
    </submittedName>
</protein>
<name>A0ABM8VQK9_9BACL</name>
<dbReference type="EC" id="3.1.4.53" evidence="2"/>